<comment type="caution">
    <text evidence="1">The sequence shown here is derived from an EMBL/GenBank/DDBJ whole genome shotgun (WGS) entry which is preliminary data.</text>
</comment>
<organism evidence="1 2">
    <name type="scientific">Alicyclobacillus mali</name>
    <name type="common">ex Roth et al. 2021</name>
    <dbReference type="NCBI Taxonomy" id="1123961"/>
    <lineage>
        <taxon>Bacteria</taxon>
        <taxon>Bacillati</taxon>
        <taxon>Bacillota</taxon>
        <taxon>Bacilli</taxon>
        <taxon>Bacillales</taxon>
        <taxon>Alicyclobacillaceae</taxon>
        <taxon>Alicyclobacillus</taxon>
    </lineage>
</organism>
<sequence>MIYYPQHTRVGPFEGDDTGLTDAREAMFQRVTRCAKAHMDHDYLAKRKVRQAVSPFHFDLGYAILQSAAVPESEAERVLTAVLLLEQGLSIHDEIDEWGAEQQGLVVLAGDYDSSKYYLILAELGDRQLMHELCEAVVRINEAKMDLLMASPLSLDVYMERMSTIEAELLRALVRHYHPNSGAWMAQVDEAVRNHILAGGARVRVFTRGTVSSRAREGLLFSAKDAARLRGTWSVFDYALPEEPKGLQAAEGKR</sequence>
<proteinExistence type="predicted"/>
<protein>
    <submittedName>
        <fullName evidence="1">Heptaprenyl diphosphate synthase component 1</fullName>
    </submittedName>
</protein>
<reference evidence="1 2" key="1">
    <citation type="submission" date="2020-11" db="EMBL/GenBank/DDBJ databases">
        <title>Genomic insight of Alicyclobacillus mali FL 18 reveals a new arsenic-resistant strain, with potential in environmental biotechnology.</title>
        <authorList>
            <person name="Fiorentino G."/>
            <person name="Gallo G."/>
            <person name="Aulitto M."/>
        </authorList>
    </citation>
    <scope>NUCLEOTIDE SEQUENCE [LARGE SCALE GENOMIC DNA]</scope>
    <source>
        <strain evidence="1 2">FL 18</strain>
    </source>
</reference>
<dbReference type="Gene3D" id="1.20.120.1450">
    <property type="match status" value="1"/>
</dbReference>
<dbReference type="Proteomes" id="UP000642910">
    <property type="component" value="Unassembled WGS sequence"/>
</dbReference>
<evidence type="ECO:0000313" key="1">
    <source>
        <dbReference type="EMBL" id="MBF8377487.1"/>
    </source>
</evidence>
<keyword evidence="2" id="KW-1185">Reference proteome</keyword>
<accession>A0ABS0F2G0</accession>
<dbReference type="EMBL" id="JADPKZ010000036">
    <property type="protein sequence ID" value="MBF8377487.1"/>
    <property type="molecule type" value="Genomic_DNA"/>
</dbReference>
<gene>
    <name evidence="1" type="ORF">IW967_06305</name>
</gene>
<evidence type="ECO:0000313" key="2">
    <source>
        <dbReference type="Proteomes" id="UP000642910"/>
    </source>
</evidence>
<name>A0ABS0F2G0_9BACL</name>
<dbReference type="Pfam" id="PF07307">
    <property type="entry name" value="HEPPP_synt_1"/>
    <property type="match status" value="1"/>
</dbReference>
<dbReference type="InterPro" id="IPR009920">
    <property type="entry name" value="HEPPP_synth_su1"/>
</dbReference>